<dbReference type="EMBL" id="CP022386">
    <property type="protein sequence ID" value="ATA87966.1"/>
    <property type="molecule type" value="Genomic_DNA"/>
</dbReference>
<dbReference type="RefSeq" id="WP_095911147.1">
    <property type="nucleotide sequence ID" value="NZ_CP022386.1"/>
</dbReference>
<dbReference type="OrthoDB" id="1150444at2"/>
<accession>A0A250FVF1</accession>
<organism evidence="1 2">
    <name type="scientific">Capnocytophaga gingivalis</name>
    <dbReference type="NCBI Taxonomy" id="1017"/>
    <lineage>
        <taxon>Bacteria</taxon>
        <taxon>Pseudomonadati</taxon>
        <taxon>Bacteroidota</taxon>
        <taxon>Flavobacteriia</taxon>
        <taxon>Flavobacteriales</taxon>
        <taxon>Flavobacteriaceae</taxon>
        <taxon>Capnocytophaga</taxon>
    </lineage>
</organism>
<dbReference type="AlphaFoldDB" id="A0A250FVF1"/>
<protein>
    <submittedName>
        <fullName evidence="1">Uncharacterized protein</fullName>
    </submittedName>
</protein>
<proteinExistence type="predicted"/>
<dbReference type="Proteomes" id="UP000217250">
    <property type="component" value="Chromosome"/>
</dbReference>
<evidence type="ECO:0000313" key="1">
    <source>
        <dbReference type="EMBL" id="ATA87966.1"/>
    </source>
</evidence>
<sequence>MIDITTLDLLRYMGQRPPMYIGEYDIFSLKAFLDGLAFQPKSEDEGLVFLQQVFYPWLKEKYALKEEQLWAQQLSLLCDTQEEAVHFFFTLFDECYKDYTSGHIKPCSPSPSSKVSYKEMTTIELMELIRENPSAYLSKYSLRCFNAFLGGYEIHQESDETDEELRDFEHWIQKRYSIFDTRGTIGILELVTETEGEALDKFFELWDIFRGKITEAPIELTPKQLEVKQRFIQGLQEVFRKGYDPGEIRRYTQLFSYDNWREAVALRDIIAALYWFSEEKEETFVQLVQKHLGIDIYQSITSEKK</sequence>
<gene>
    <name evidence="1" type="ORF">CGC50_12970</name>
</gene>
<dbReference type="GeneID" id="84809450"/>
<dbReference type="KEGG" id="cgh:CGC50_12970"/>
<name>A0A250FVF1_9FLAO</name>
<reference evidence="2" key="1">
    <citation type="submission" date="2017-06" db="EMBL/GenBank/DDBJ databases">
        <title>Capnocytophaga spp. assemblies.</title>
        <authorList>
            <person name="Gulvik C.A."/>
        </authorList>
    </citation>
    <scope>NUCLEOTIDE SEQUENCE [LARGE SCALE GENOMIC DNA]</scope>
    <source>
        <strain evidence="2">H1496</strain>
    </source>
</reference>
<evidence type="ECO:0000313" key="2">
    <source>
        <dbReference type="Proteomes" id="UP000217250"/>
    </source>
</evidence>